<keyword evidence="3" id="KW-0378">Hydrolase</keyword>
<feature type="region of interest" description="Disordered" evidence="1">
    <location>
        <begin position="1"/>
        <end position="28"/>
    </location>
</feature>
<gene>
    <name evidence="3" type="ORF">ACFF45_34520</name>
</gene>
<keyword evidence="4" id="KW-1185">Reference proteome</keyword>
<dbReference type="SUPFAM" id="SSF53474">
    <property type="entry name" value="alpha/beta-Hydrolases"/>
    <property type="match status" value="1"/>
</dbReference>
<dbReference type="InterPro" id="IPR029058">
    <property type="entry name" value="AB_hydrolase_fold"/>
</dbReference>
<evidence type="ECO:0000313" key="3">
    <source>
        <dbReference type="EMBL" id="MFB9467661.1"/>
    </source>
</evidence>
<dbReference type="GO" id="GO:0016787">
    <property type="term" value="F:hydrolase activity"/>
    <property type="evidence" value="ECO:0007669"/>
    <property type="project" value="UniProtKB-KW"/>
</dbReference>
<comment type="caution">
    <text evidence="3">The sequence shown here is derived from an EMBL/GenBank/DDBJ whole genome shotgun (WGS) entry which is preliminary data.</text>
</comment>
<accession>A0ABV5NBP1</accession>
<proteinExistence type="predicted"/>
<dbReference type="InterPro" id="IPR000073">
    <property type="entry name" value="AB_hydrolase_1"/>
</dbReference>
<evidence type="ECO:0000313" key="4">
    <source>
        <dbReference type="Proteomes" id="UP001589709"/>
    </source>
</evidence>
<dbReference type="Gene3D" id="3.40.50.1820">
    <property type="entry name" value="alpha/beta hydrolase"/>
    <property type="match status" value="1"/>
</dbReference>
<dbReference type="Proteomes" id="UP001589709">
    <property type="component" value="Unassembled WGS sequence"/>
</dbReference>
<dbReference type="RefSeq" id="WP_381350951.1">
    <property type="nucleotide sequence ID" value="NZ_JBHMCY010000127.1"/>
</dbReference>
<feature type="domain" description="AB hydrolase-1" evidence="2">
    <location>
        <begin position="45"/>
        <end position="278"/>
    </location>
</feature>
<dbReference type="Pfam" id="PF12697">
    <property type="entry name" value="Abhydrolase_6"/>
    <property type="match status" value="1"/>
</dbReference>
<evidence type="ECO:0000259" key="2">
    <source>
        <dbReference type="Pfam" id="PF12697"/>
    </source>
</evidence>
<reference evidence="3 4" key="1">
    <citation type="submission" date="2024-09" db="EMBL/GenBank/DDBJ databases">
        <authorList>
            <person name="Sun Q."/>
            <person name="Mori K."/>
        </authorList>
    </citation>
    <scope>NUCLEOTIDE SEQUENCE [LARGE SCALE GENOMIC DNA]</scope>
    <source>
        <strain evidence="3 4">JCM 6917</strain>
    </source>
</reference>
<feature type="compositionally biased region" description="Polar residues" evidence="1">
    <location>
        <begin position="1"/>
        <end position="20"/>
    </location>
</feature>
<dbReference type="EMBL" id="JBHMCY010000127">
    <property type="protein sequence ID" value="MFB9467661.1"/>
    <property type="molecule type" value="Genomic_DNA"/>
</dbReference>
<evidence type="ECO:0000256" key="1">
    <source>
        <dbReference type="SAM" id="MobiDB-lite"/>
    </source>
</evidence>
<name>A0ABV5NBP1_9ACTN</name>
<sequence>MTNINTRTQRFTHTVRSTGPAQGMTFSGRGRLADQGAVRPDTPLVIAVPGGTYTSAYFDVAEYSLLERATAVGVPVLAIDRPGYGESTPVDPGESIILANAEVLDHLIGELWEEHGAGTAGIVLIGHSIGGATVSALAARGPSWPLLGIAISGCLLEAPAEAGEAWAALPDLPVVEMPRETKDFVMFGPEWTSHEDMPAASHVADSPVPKAELLDITGGWIERVRSVVAKITVPVHYRQGEFDRLWITDAAQVAAFSEAFVSAPFVDARLVASSGHCIDFHRSSASFQLDQLAFALSCCITPPGPPSAGTAS</sequence>
<organism evidence="3 4">
    <name type="scientific">Streptomyces cinereospinus</name>
    <dbReference type="NCBI Taxonomy" id="285561"/>
    <lineage>
        <taxon>Bacteria</taxon>
        <taxon>Bacillati</taxon>
        <taxon>Actinomycetota</taxon>
        <taxon>Actinomycetes</taxon>
        <taxon>Kitasatosporales</taxon>
        <taxon>Streptomycetaceae</taxon>
        <taxon>Streptomyces</taxon>
    </lineage>
</organism>
<protein>
    <submittedName>
        <fullName evidence="3">Alpha/beta hydrolase</fullName>
    </submittedName>
</protein>